<dbReference type="SMART" id="SM00404">
    <property type="entry name" value="PTPc_motif"/>
    <property type="match status" value="1"/>
</dbReference>
<reference evidence="4 5" key="1">
    <citation type="submission" date="2019-05" db="EMBL/GenBank/DDBJ databases">
        <title>Another draft genome of Portunus trituberculatus and its Hox gene families provides insights of decapod evolution.</title>
        <authorList>
            <person name="Jeong J.-H."/>
            <person name="Song I."/>
            <person name="Kim S."/>
            <person name="Choi T."/>
            <person name="Kim D."/>
            <person name="Ryu S."/>
            <person name="Kim W."/>
        </authorList>
    </citation>
    <scope>NUCLEOTIDE SEQUENCE [LARGE SCALE GENOMIC DNA]</scope>
    <source>
        <tissue evidence="4">Muscle</tissue>
    </source>
</reference>
<dbReference type="PRINTS" id="PR00700">
    <property type="entry name" value="PRTYPHPHTASE"/>
</dbReference>
<evidence type="ECO:0000259" key="2">
    <source>
        <dbReference type="PROSITE" id="PS50055"/>
    </source>
</evidence>
<feature type="compositionally biased region" description="Basic and acidic residues" evidence="1">
    <location>
        <begin position="139"/>
        <end position="150"/>
    </location>
</feature>
<dbReference type="PANTHER" id="PTHR19134">
    <property type="entry name" value="RECEPTOR-TYPE TYROSINE-PROTEIN PHOSPHATASE"/>
    <property type="match status" value="1"/>
</dbReference>
<gene>
    <name evidence="4" type="primary">Ptp10D_0</name>
    <name evidence="4" type="ORF">E2C01_087601</name>
</gene>
<keyword evidence="5" id="KW-1185">Reference proteome</keyword>
<dbReference type="Proteomes" id="UP000324222">
    <property type="component" value="Unassembled WGS sequence"/>
</dbReference>
<dbReference type="GO" id="GO:0004725">
    <property type="term" value="F:protein tyrosine phosphatase activity"/>
    <property type="evidence" value="ECO:0007669"/>
    <property type="project" value="InterPro"/>
</dbReference>
<dbReference type="GO" id="GO:0048666">
    <property type="term" value="P:neuron development"/>
    <property type="evidence" value="ECO:0007669"/>
    <property type="project" value="UniProtKB-ARBA"/>
</dbReference>
<dbReference type="SUPFAM" id="SSF52799">
    <property type="entry name" value="(Phosphotyrosine protein) phosphatases II"/>
    <property type="match status" value="1"/>
</dbReference>
<dbReference type="InterPro" id="IPR000242">
    <property type="entry name" value="PTP_cat"/>
</dbReference>
<feature type="region of interest" description="Disordered" evidence="1">
    <location>
        <begin position="115"/>
        <end position="159"/>
    </location>
</feature>
<evidence type="ECO:0000259" key="3">
    <source>
        <dbReference type="PROSITE" id="PS50056"/>
    </source>
</evidence>
<dbReference type="AlphaFoldDB" id="A0A5B7JC58"/>
<dbReference type="PROSITE" id="PS50055">
    <property type="entry name" value="TYR_PHOSPHATASE_PTP"/>
    <property type="match status" value="1"/>
</dbReference>
<accession>A0A5B7JC58</accession>
<evidence type="ECO:0000313" key="5">
    <source>
        <dbReference type="Proteomes" id="UP000324222"/>
    </source>
</evidence>
<dbReference type="InterPro" id="IPR050348">
    <property type="entry name" value="Protein-Tyr_Phosphatase"/>
</dbReference>
<dbReference type="PANTHER" id="PTHR19134:SF449">
    <property type="entry name" value="TYROSINE-PROTEIN PHOSPHATASE 1"/>
    <property type="match status" value="1"/>
</dbReference>
<dbReference type="Pfam" id="PF00102">
    <property type="entry name" value="Y_phosphatase"/>
    <property type="match status" value="1"/>
</dbReference>
<feature type="domain" description="Tyrosine-protein phosphatase" evidence="2">
    <location>
        <begin position="1"/>
        <end position="104"/>
    </location>
</feature>
<dbReference type="OrthoDB" id="6108687at2759"/>
<dbReference type="Gene3D" id="3.90.190.10">
    <property type="entry name" value="Protein tyrosine phosphatase superfamily"/>
    <property type="match status" value="1"/>
</dbReference>
<comment type="caution">
    <text evidence="4">The sequence shown here is derived from an EMBL/GenBank/DDBJ whole genome shotgun (WGS) entry which is preliminary data.</text>
</comment>
<sequence>MRVFHFKNWTPTSDLPSPPQSLIFLMMRLQEIRKSSDSKVIMISCSDGYSASGVFVCLMRVAAEIHLTRTVDVYRTVQSMRFDRPQFVTSQAQYNYLNEAAIVYFKMLQLEEQKKKKEEEKKQAKRIKDAETEESELGGAKERKEIDTMKHGSSSVDDT</sequence>
<name>A0A5B7JC58_PORTR</name>
<dbReference type="InterPro" id="IPR000387">
    <property type="entry name" value="Tyr_Pase_dom"/>
</dbReference>
<protein>
    <submittedName>
        <fullName evidence="4">Tyrosine-protein phosphatase 10D</fullName>
    </submittedName>
</protein>
<evidence type="ECO:0000256" key="1">
    <source>
        <dbReference type="SAM" id="MobiDB-lite"/>
    </source>
</evidence>
<dbReference type="PROSITE" id="PS50056">
    <property type="entry name" value="TYR_PHOSPHATASE_2"/>
    <property type="match status" value="1"/>
</dbReference>
<feature type="compositionally biased region" description="Basic and acidic residues" evidence="1">
    <location>
        <begin position="115"/>
        <end position="130"/>
    </location>
</feature>
<dbReference type="EMBL" id="VSRR010091512">
    <property type="protein sequence ID" value="MPC92509.1"/>
    <property type="molecule type" value="Genomic_DNA"/>
</dbReference>
<organism evidence="4 5">
    <name type="scientific">Portunus trituberculatus</name>
    <name type="common">Swimming crab</name>
    <name type="synonym">Neptunus trituberculatus</name>
    <dbReference type="NCBI Taxonomy" id="210409"/>
    <lineage>
        <taxon>Eukaryota</taxon>
        <taxon>Metazoa</taxon>
        <taxon>Ecdysozoa</taxon>
        <taxon>Arthropoda</taxon>
        <taxon>Crustacea</taxon>
        <taxon>Multicrustacea</taxon>
        <taxon>Malacostraca</taxon>
        <taxon>Eumalacostraca</taxon>
        <taxon>Eucarida</taxon>
        <taxon>Decapoda</taxon>
        <taxon>Pleocyemata</taxon>
        <taxon>Brachyura</taxon>
        <taxon>Eubrachyura</taxon>
        <taxon>Portunoidea</taxon>
        <taxon>Portunidae</taxon>
        <taxon>Portuninae</taxon>
        <taxon>Portunus</taxon>
    </lineage>
</organism>
<evidence type="ECO:0000313" key="4">
    <source>
        <dbReference type="EMBL" id="MPC92509.1"/>
    </source>
</evidence>
<proteinExistence type="predicted"/>
<feature type="domain" description="Tyrosine specific protein phosphatases" evidence="3">
    <location>
        <begin position="20"/>
        <end position="95"/>
    </location>
</feature>
<dbReference type="InterPro" id="IPR003595">
    <property type="entry name" value="Tyr_Pase_cat"/>
</dbReference>
<dbReference type="InterPro" id="IPR029021">
    <property type="entry name" value="Prot-tyrosine_phosphatase-like"/>
</dbReference>